<evidence type="ECO:0000313" key="1">
    <source>
        <dbReference type="EMBL" id="KHJ96185.1"/>
    </source>
</evidence>
<sequence length="72" mass="8048">TNIDLARLAVTVDVLAAVIAGAARALEARIIEAVRHLRRTAARAADLARLLRESTFRHLFHQLCYLFLCVIH</sequence>
<evidence type="ECO:0000313" key="2">
    <source>
        <dbReference type="Proteomes" id="UP000053660"/>
    </source>
</evidence>
<protein>
    <submittedName>
        <fullName evidence="1">Uncharacterized protein</fullName>
    </submittedName>
</protein>
<name>A0A0B1TLC8_OESDE</name>
<reference evidence="1 2" key="1">
    <citation type="submission" date="2014-03" db="EMBL/GenBank/DDBJ databases">
        <title>Draft genome of the hookworm Oesophagostomum dentatum.</title>
        <authorList>
            <person name="Mitreva M."/>
        </authorList>
    </citation>
    <scope>NUCLEOTIDE SEQUENCE [LARGE SCALE GENOMIC DNA]</scope>
    <source>
        <strain evidence="1 2">OD-Hann</strain>
    </source>
</reference>
<accession>A0A0B1TLC8</accession>
<gene>
    <name evidence="1" type="ORF">OESDEN_03856</name>
</gene>
<dbReference type="AlphaFoldDB" id="A0A0B1TLC8"/>
<dbReference type="Proteomes" id="UP000053660">
    <property type="component" value="Unassembled WGS sequence"/>
</dbReference>
<dbReference type="EMBL" id="KN549739">
    <property type="protein sequence ID" value="KHJ96185.1"/>
    <property type="molecule type" value="Genomic_DNA"/>
</dbReference>
<organism evidence="1 2">
    <name type="scientific">Oesophagostomum dentatum</name>
    <name type="common">Nodular worm</name>
    <dbReference type="NCBI Taxonomy" id="61180"/>
    <lineage>
        <taxon>Eukaryota</taxon>
        <taxon>Metazoa</taxon>
        <taxon>Ecdysozoa</taxon>
        <taxon>Nematoda</taxon>
        <taxon>Chromadorea</taxon>
        <taxon>Rhabditida</taxon>
        <taxon>Rhabditina</taxon>
        <taxon>Rhabditomorpha</taxon>
        <taxon>Strongyloidea</taxon>
        <taxon>Strongylidae</taxon>
        <taxon>Oesophagostomum</taxon>
    </lineage>
</organism>
<proteinExistence type="predicted"/>
<feature type="non-terminal residue" evidence="1">
    <location>
        <position position="1"/>
    </location>
</feature>
<keyword evidence="2" id="KW-1185">Reference proteome</keyword>